<dbReference type="RefSeq" id="WP_147069699.1">
    <property type="nucleotide sequence ID" value="NZ_BHVU01000065.1"/>
</dbReference>
<dbReference type="AlphaFoldDB" id="A0A510PGF6"/>
<gene>
    <name evidence="1" type="ORF">MAE30S32_14720</name>
</gene>
<dbReference type="Proteomes" id="UP000321223">
    <property type="component" value="Unassembled WGS sequence"/>
</dbReference>
<accession>A0A510PGF6</accession>
<organism evidence="1 2">
    <name type="scientific">Microcystis aeruginosa 11-30S32</name>
    <dbReference type="NCBI Taxonomy" id="2358142"/>
    <lineage>
        <taxon>Bacteria</taxon>
        <taxon>Bacillati</taxon>
        <taxon>Cyanobacteriota</taxon>
        <taxon>Cyanophyceae</taxon>
        <taxon>Oscillatoriophycideae</taxon>
        <taxon>Chroococcales</taxon>
        <taxon>Microcystaceae</taxon>
        <taxon>Microcystis</taxon>
    </lineage>
</organism>
<protein>
    <submittedName>
        <fullName evidence="1">Uncharacterized protein</fullName>
    </submittedName>
</protein>
<dbReference type="EMBL" id="BHVU01000065">
    <property type="protein sequence ID" value="GCA92820.1"/>
    <property type="molecule type" value="Genomic_DNA"/>
</dbReference>
<reference evidence="1 2" key="1">
    <citation type="journal article" date="2019" name="Appl. Environ. Microbiol.">
        <title>Co-occurrence of broad and narrow host-range viruses infecting the toxic bloom-forming cyanobacterium Microcystis aeruginosa.</title>
        <authorList>
            <person name="Morimoto D."/>
            <person name="Tominaga K."/>
            <person name="Nishimura Y."/>
            <person name="Yoshida N."/>
            <person name="Kimura S."/>
            <person name="Sako Y."/>
            <person name="Yoshida T."/>
        </authorList>
    </citation>
    <scope>NUCLEOTIDE SEQUENCE [LARGE SCALE GENOMIC DNA]</scope>
    <source>
        <strain evidence="1 2">11-30S32</strain>
    </source>
</reference>
<comment type="caution">
    <text evidence="1">The sequence shown here is derived from an EMBL/GenBank/DDBJ whole genome shotgun (WGS) entry which is preliminary data.</text>
</comment>
<name>A0A510PGF6_MICAE</name>
<evidence type="ECO:0000313" key="2">
    <source>
        <dbReference type="Proteomes" id="UP000321223"/>
    </source>
</evidence>
<sequence length="169" mass="18544">MANNNVFRGSDATLVLAVDDKATEEGKLADGLISEYEFSNVVGRLRNVQVNVHNEIRPYHEIGKRFPTELRPGNVDVSGFAERAHINGALLRLLLGDAAKSPPPADPIPQPTFNIVINLKNPALPSNSSKLVLFGVKFEKWSFSLPEDDFIMEGVTFRALRISSEETAG</sequence>
<proteinExistence type="predicted"/>
<evidence type="ECO:0000313" key="1">
    <source>
        <dbReference type="EMBL" id="GCA92820.1"/>
    </source>
</evidence>